<keyword evidence="1" id="KW-0812">Transmembrane</keyword>
<sequence length="195" mass="21779">MRLVHIYSSMLVLVLLLFFAVTGITLNHPEWQSAVGASSNSQQLQLPDELKTLPWSDDELEQAVQANKIADWLRAQHQVQGAVFNFSYDPDEQLLELDFKRPAGYSTVVIELAAGQVELSTEYAGTLALLNDLHKGRYAGSSWKWLIDITGVACLLFGLTGFYLLWRQPSRRRSGINTAIFGVIVMLLAYLAALH</sequence>
<dbReference type="PANTHER" id="PTHR40115:SF1">
    <property type="entry name" value="INNER MEMBRANE PROTEIN WITH PEPSY TM HELIX"/>
    <property type="match status" value="1"/>
</dbReference>
<gene>
    <name evidence="2" type="ORF">EOE67_15745</name>
</gene>
<protein>
    <recommendedName>
        <fullName evidence="4">Peptidase</fullName>
    </recommendedName>
</protein>
<dbReference type="PANTHER" id="PTHR40115">
    <property type="entry name" value="INNER MEMBRANE PROTEIN WITH PEPSY TM HELIX"/>
    <property type="match status" value="1"/>
</dbReference>
<evidence type="ECO:0000256" key="1">
    <source>
        <dbReference type="SAM" id="Phobius"/>
    </source>
</evidence>
<keyword evidence="3" id="KW-1185">Reference proteome</keyword>
<organism evidence="2 3">
    <name type="scientific">Rheinheimera riviphila</name>
    <dbReference type="NCBI Taxonomy" id="1834037"/>
    <lineage>
        <taxon>Bacteria</taxon>
        <taxon>Pseudomonadati</taxon>
        <taxon>Pseudomonadota</taxon>
        <taxon>Gammaproteobacteria</taxon>
        <taxon>Chromatiales</taxon>
        <taxon>Chromatiaceae</taxon>
        <taxon>Rheinheimera</taxon>
    </lineage>
</organism>
<dbReference type="Proteomes" id="UP000283077">
    <property type="component" value="Unassembled WGS sequence"/>
</dbReference>
<accession>A0A437QJ10</accession>
<comment type="caution">
    <text evidence="2">The sequence shown here is derived from an EMBL/GenBank/DDBJ whole genome shotgun (WGS) entry which is preliminary data.</text>
</comment>
<dbReference type="Pfam" id="PF16357">
    <property type="entry name" value="PepSY_TM_like_2"/>
    <property type="match status" value="1"/>
</dbReference>
<keyword evidence="1" id="KW-0472">Membrane</keyword>
<dbReference type="EMBL" id="SACS01000019">
    <property type="protein sequence ID" value="RVU34370.1"/>
    <property type="molecule type" value="Genomic_DNA"/>
</dbReference>
<feature type="transmembrane region" description="Helical" evidence="1">
    <location>
        <begin position="145"/>
        <end position="166"/>
    </location>
</feature>
<dbReference type="AlphaFoldDB" id="A0A437QJ10"/>
<evidence type="ECO:0008006" key="4">
    <source>
        <dbReference type="Google" id="ProtNLM"/>
    </source>
</evidence>
<feature type="transmembrane region" description="Helical" evidence="1">
    <location>
        <begin position="175"/>
        <end position="193"/>
    </location>
</feature>
<dbReference type="OrthoDB" id="27171at2"/>
<proteinExistence type="predicted"/>
<dbReference type="InterPro" id="IPR032307">
    <property type="entry name" value="PepSY_TM-like_2"/>
</dbReference>
<evidence type="ECO:0000313" key="3">
    <source>
        <dbReference type="Proteomes" id="UP000283077"/>
    </source>
</evidence>
<keyword evidence="1" id="KW-1133">Transmembrane helix</keyword>
<reference evidence="2 3" key="1">
    <citation type="submission" date="2019-01" db="EMBL/GenBank/DDBJ databases">
        <authorList>
            <person name="Chen W.-M."/>
        </authorList>
    </citation>
    <scope>NUCLEOTIDE SEQUENCE [LARGE SCALE GENOMIC DNA]</scope>
    <source>
        <strain evidence="2 3">KYPC3</strain>
    </source>
</reference>
<name>A0A437QJ10_9GAMM</name>
<evidence type="ECO:0000313" key="2">
    <source>
        <dbReference type="EMBL" id="RVU34370.1"/>
    </source>
</evidence>